<evidence type="ECO:0000256" key="3">
    <source>
        <dbReference type="ARBA" id="ARBA00023163"/>
    </source>
</evidence>
<evidence type="ECO:0000256" key="1">
    <source>
        <dbReference type="ARBA" id="ARBA00023015"/>
    </source>
</evidence>
<dbReference type="InterPro" id="IPR036390">
    <property type="entry name" value="WH_DNA-bd_sf"/>
</dbReference>
<dbReference type="GO" id="GO:0003677">
    <property type="term" value="F:DNA binding"/>
    <property type="evidence" value="ECO:0007669"/>
    <property type="project" value="UniProtKB-KW"/>
</dbReference>
<gene>
    <name evidence="5" type="ORF">NOCA2120130</name>
</gene>
<sequence length="135" mass="14940">MSENTGDLLMSTARALRRQDLAALAEWDITPSQSRALRIVCELESARISVLADRLHIAPRSATEVVDALESRGLVTRTEDPADRRAICVLPTQQGASLRRVMDQTRRAATEEFLAVLSEADRRDLARILATLVSE</sequence>
<accession>A0A2P2BWI9</accession>
<organism evidence="5">
    <name type="scientific">metagenome</name>
    <dbReference type="NCBI Taxonomy" id="256318"/>
    <lineage>
        <taxon>unclassified sequences</taxon>
        <taxon>metagenomes</taxon>
    </lineage>
</organism>
<dbReference type="GO" id="GO:0003700">
    <property type="term" value="F:DNA-binding transcription factor activity"/>
    <property type="evidence" value="ECO:0007669"/>
    <property type="project" value="InterPro"/>
</dbReference>
<reference evidence="5" key="1">
    <citation type="submission" date="2015-08" db="EMBL/GenBank/DDBJ databases">
        <authorList>
            <person name="Babu N.S."/>
            <person name="Beckwith C.J."/>
            <person name="Beseler K.G."/>
            <person name="Brison A."/>
            <person name="Carone J.V."/>
            <person name="Caskin T.P."/>
            <person name="Diamond M."/>
            <person name="Durham M.E."/>
            <person name="Foxe J.M."/>
            <person name="Go M."/>
            <person name="Henderson B.A."/>
            <person name="Jones I.B."/>
            <person name="McGettigan J.A."/>
            <person name="Micheletti S.J."/>
            <person name="Nasrallah M.E."/>
            <person name="Ortiz D."/>
            <person name="Piller C.R."/>
            <person name="Privatt S.R."/>
            <person name="Schneider S.L."/>
            <person name="Sharp S."/>
            <person name="Smith T.C."/>
            <person name="Stanton J.D."/>
            <person name="Ullery H.E."/>
            <person name="Wilson R.J."/>
            <person name="Serrano M.G."/>
            <person name="Buck G."/>
            <person name="Lee V."/>
            <person name="Wang Y."/>
            <person name="Carvalho R."/>
            <person name="Voegtly L."/>
            <person name="Shi R."/>
            <person name="Duckworth R."/>
            <person name="Johnson A."/>
            <person name="Loviza R."/>
            <person name="Walstead R."/>
            <person name="Shah Z."/>
            <person name="Kiflezghi M."/>
            <person name="Wade K."/>
            <person name="Ball S.L."/>
            <person name="Bradley K.W."/>
            <person name="Asai D.J."/>
            <person name="Bowman C.A."/>
            <person name="Russell D.A."/>
            <person name="Pope W.H."/>
            <person name="Jacobs-Sera D."/>
            <person name="Hendrix R.W."/>
            <person name="Hatfull G.F."/>
        </authorList>
    </citation>
    <scope>NUCLEOTIDE SEQUENCE</scope>
</reference>
<dbReference type="AlphaFoldDB" id="A0A2P2BWI9"/>
<dbReference type="SMART" id="SM00347">
    <property type="entry name" value="HTH_MARR"/>
    <property type="match status" value="1"/>
</dbReference>
<dbReference type="Gene3D" id="1.10.10.10">
    <property type="entry name" value="Winged helix-like DNA-binding domain superfamily/Winged helix DNA-binding domain"/>
    <property type="match status" value="1"/>
</dbReference>
<dbReference type="PANTHER" id="PTHR42756:SF1">
    <property type="entry name" value="TRANSCRIPTIONAL REPRESSOR OF EMRAB OPERON"/>
    <property type="match status" value="1"/>
</dbReference>
<name>A0A2P2BWI9_9ZZZZ</name>
<evidence type="ECO:0000259" key="4">
    <source>
        <dbReference type="PROSITE" id="PS50995"/>
    </source>
</evidence>
<dbReference type="SUPFAM" id="SSF46785">
    <property type="entry name" value="Winged helix' DNA-binding domain"/>
    <property type="match status" value="1"/>
</dbReference>
<keyword evidence="1" id="KW-0805">Transcription regulation</keyword>
<keyword evidence="3" id="KW-0804">Transcription</keyword>
<dbReference type="PROSITE" id="PS50995">
    <property type="entry name" value="HTH_MARR_2"/>
    <property type="match status" value="1"/>
</dbReference>
<feature type="domain" description="HTH marR-type" evidence="4">
    <location>
        <begin position="1"/>
        <end position="134"/>
    </location>
</feature>
<evidence type="ECO:0000256" key="2">
    <source>
        <dbReference type="ARBA" id="ARBA00023125"/>
    </source>
</evidence>
<evidence type="ECO:0000313" key="5">
    <source>
        <dbReference type="EMBL" id="CUR54097.1"/>
    </source>
</evidence>
<dbReference type="InterPro" id="IPR036388">
    <property type="entry name" value="WH-like_DNA-bd_sf"/>
</dbReference>
<dbReference type="PANTHER" id="PTHR42756">
    <property type="entry name" value="TRANSCRIPTIONAL REGULATOR, MARR"/>
    <property type="match status" value="1"/>
</dbReference>
<proteinExistence type="predicted"/>
<dbReference type="Pfam" id="PF01047">
    <property type="entry name" value="MarR"/>
    <property type="match status" value="1"/>
</dbReference>
<dbReference type="EMBL" id="CZKA01000004">
    <property type="protein sequence ID" value="CUR54097.1"/>
    <property type="molecule type" value="Genomic_DNA"/>
</dbReference>
<dbReference type="PROSITE" id="PS01117">
    <property type="entry name" value="HTH_MARR_1"/>
    <property type="match status" value="1"/>
</dbReference>
<dbReference type="PRINTS" id="PR00598">
    <property type="entry name" value="HTHMARR"/>
</dbReference>
<keyword evidence="2" id="KW-0238">DNA-binding</keyword>
<dbReference type="InterPro" id="IPR000835">
    <property type="entry name" value="HTH_MarR-typ"/>
</dbReference>
<dbReference type="InterPro" id="IPR023187">
    <property type="entry name" value="Tscrpt_reg_MarR-type_CS"/>
</dbReference>
<protein>
    <submittedName>
        <fullName evidence="5">Bacterial regulatory protein, MarR</fullName>
    </submittedName>
</protein>